<dbReference type="Proteomes" id="UP001642487">
    <property type="component" value="Chromosome 5"/>
</dbReference>
<name>A0ABP0YME3_9ROSI</name>
<protein>
    <submittedName>
        <fullName evidence="2">Uncharacterized protein</fullName>
    </submittedName>
</protein>
<keyword evidence="1" id="KW-0812">Transmembrane</keyword>
<keyword evidence="3" id="KW-1185">Reference proteome</keyword>
<proteinExistence type="predicted"/>
<organism evidence="2 3">
    <name type="scientific">Citrullus colocynthis</name>
    <name type="common">colocynth</name>
    <dbReference type="NCBI Taxonomy" id="252529"/>
    <lineage>
        <taxon>Eukaryota</taxon>
        <taxon>Viridiplantae</taxon>
        <taxon>Streptophyta</taxon>
        <taxon>Embryophyta</taxon>
        <taxon>Tracheophyta</taxon>
        <taxon>Spermatophyta</taxon>
        <taxon>Magnoliopsida</taxon>
        <taxon>eudicotyledons</taxon>
        <taxon>Gunneridae</taxon>
        <taxon>Pentapetalae</taxon>
        <taxon>rosids</taxon>
        <taxon>fabids</taxon>
        <taxon>Cucurbitales</taxon>
        <taxon>Cucurbitaceae</taxon>
        <taxon>Benincaseae</taxon>
        <taxon>Citrullus</taxon>
    </lineage>
</organism>
<keyword evidence="1" id="KW-1133">Transmembrane helix</keyword>
<evidence type="ECO:0000313" key="3">
    <source>
        <dbReference type="Proteomes" id="UP001642487"/>
    </source>
</evidence>
<evidence type="ECO:0000256" key="1">
    <source>
        <dbReference type="SAM" id="Phobius"/>
    </source>
</evidence>
<dbReference type="EMBL" id="OZ021739">
    <property type="protein sequence ID" value="CAK9321692.1"/>
    <property type="molecule type" value="Genomic_DNA"/>
</dbReference>
<reference evidence="2 3" key="1">
    <citation type="submission" date="2024-03" db="EMBL/GenBank/DDBJ databases">
        <authorList>
            <person name="Gkanogiannis A."/>
            <person name="Becerra Lopez-Lavalle L."/>
        </authorList>
    </citation>
    <scope>NUCLEOTIDE SEQUENCE [LARGE SCALE GENOMIC DNA]</scope>
</reference>
<keyword evidence="1" id="KW-0472">Membrane</keyword>
<accession>A0ABP0YME3</accession>
<gene>
    <name evidence="2" type="ORF">CITCOLO1_LOCUS13776</name>
</gene>
<feature type="transmembrane region" description="Helical" evidence="1">
    <location>
        <begin position="64"/>
        <end position="88"/>
    </location>
</feature>
<evidence type="ECO:0000313" key="2">
    <source>
        <dbReference type="EMBL" id="CAK9321692.1"/>
    </source>
</evidence>
<sequence length="90" mass="10475">MCDLWLTAQLIGAKLELFHRASSLTLNIQHYCIFHTSEHRLLIFPLPKSASAPPLPLTFAGDSIAFTIAGIYIFFFFFFFFFFFWTVLFI</sequence>